<comment type="subunit">
    <text evidence="2 11">Homodimer.</text>
</comment>
<dbReference type="PRINTS" id="PR00085">
    <property type="entry name" value="THFDHDRGNASE"/>
</dbReference>
<comment type="pathway">
    <text evidence="1 11">One-carbon metabolism; tetrahydrofolate interconversion.</text>
</comment>
<dbReference type="InterPro" id="IPR000672">
    <property type="entry name" value="THF_DH/CycHdrlase"/>
</dbReference>
<dbReference type="GO" id="GO:0009086">
    <property type="term" value="P:methionine biosynthetic process"/>
    <property type="evidence" value="ECO:0007669"/>
    <property type="project" value="UniProtKB-KW"/>
</dbReference>
<dbReference type="Pfam" id="PF02882">
    <property type="entry name" value="THF_DHG_CYH_C"/>
    <property type="match status" value="1"/>
</dbReference>
<dbReference type="PANTHER" id="PTHR48099:SF5">
    <property type="entry name" value="C-1-TETRAHYDROFOLATE SYNTHASE, CYTOPLASMIC"/>
    <property type="match status" value="1"/>
</dbReference>
<protein>
    <recommendedName>
        <fullName evidence="11">Bifunctional protein FolD</fullName>
    </recommendedName>
    <domain>
        <recommendedName>
            <fullName evidence="11">Methylenetetrahydrofolate dehydrogenase</fullName>
            <ecNumber evidence="11">1.5.1.5</ecNumber>
        </recommendedName>
    </domain>
    <domain>
        <recommendedName>
            <fullName evidence="11">Methenyltetrahydrofolate cyclohydrolase</fullName>
            <ecNumber evidence="11">3.5.4.9</ecNumber>
        </recommendedName>
    </domain>
</protein>
<evidence type="ECO:0000313" key="14">
    <source>
        <dbReference type="EMBL" id="PIQ74866.1"/>
    </source>
</evidence>
<comment type="function">
    <text evidence="11">Catalyzes the oxidation of 5,10-methylenetetrahydrofolate to 5,10-methenyltetrahydrofolate and then the hydrolysis of 5,10-methenyltetrahydrofolate to 10-formyltetrahydrofolate.</text>
</comment>
<dbReference type="GO" id="GO:0005829">
    <property type="term" value="C:cytosol"/>
    <property type="evidence" value="ECO:0007669"/>
    <property type="project" value="TreeGrafter"/>
</dbReference>
<evidence type="ECO:0000256" key="9">
    <source>
        <dbReference type="ARBA" id="ARBA00023167"/>
    </source>
</evidence>
<keyword evidence="11" id="KW-0028">Amino-acid biosynthesis</keyword>
<evidence type="ECO:0000256" key="11">
    <source>
        <dbReference type="HAMAP-Rule" id="MF_01576"/>
    </source>
</evidence>
<keyword evidence="6 11" id="KW-0521">NADP</keyword>
<keyword evidence="10 11" id="KW-0511">Multifunctional enzyme</keyword>
<dbReference type="GO" id="GO:0004477">
    <property type="term" value="F:methenyltetrahydrofolate cyclohydrolase activity"/>
    <property type="evidence" value="ECO:0007669"/>
    <property type="project" value="UniProtKB-UniRule"/>
</dbReference>
<dbReference type="InterPro" id="IPR020630">
    <property type="entry name" value="THF_DH/CycHdrlase_cat_dom"/>
</dbReference>
<reference evidence="14 15" key="1">
    <citation type="submission" date="2017-09" db="EMBL/GenBank/DDBJ databases">
        <title>Depth-based differentiation of microbial function through sediment-hosted aquifers and enrichment of novel symbionts in the deep terrestrial subsurface.</title>
        <authorList>
            <person name="Probst A.J."/>
            <person name="Ladd B."/>
            <person name="Jarett J.K."/>
            <person name="Geller-Mcgrath D.E."/>
            <person name="Sieber C.M."/>
            <person name="Emerson J.B."/>
            <person name="Anantharaman K."/>
            <person name="Thomas B.C."/>
            <person name="Malmstrom R."/>
            <person name="Stieglmeier M."/>
            <person name="Klingl A."/>
            <person name="Woyke T."/>
            <person name="Ryan C.M."/>
            <person name="Banfield J.F."/>
        </authorList>
    </citation>
    <scope>NUCLEOTIDE SEQUENCE [LARGE SCALE GENOMIC DNA]</scope>
    <source>
        <strain evidence="14">CG11_big_fil_rev_8_21_14_0_20_40_15</strain>
    </source>
</reference>
<dbReference type="Proteomes" id="UP000229317">
    <property type="component" value="Unassembled WGS sequence"/>
</dbReference>
<organism evidence="14 15">
    <name type="scientific">Candidatus Portnoybacteria bacterium CG11_big_fil_rev_8_21_14_0_20_40_15</name>
    <dbReference type="NCBI Taxonomy" id="1974817"/>
    <lineage>
        <taxon>Bacteria</taxon>
        <taxon>Candidatus Portnoyibacteriota</taxon>
    </lineage>
</organism>
<keyword evidence="3 11" id="KW-0554">One-carbon metabolism</keyword>
<dbReference type="InterPro" id="IPR046346">
    <property type="entry name" value="Aminoacid_DH-like_N_sf"/>
</dbReference>
<dbReference type="InterPro" id="IPR020631">
    <property type="entry name" value="THF_DH/CycHdrlase_NAD-bd_dom"/>
</dbReference>
<keyword evidence="8 11" id="KW-0368">Histidine biosynthesis</keyword>
<dbReference type="HAMAP" id="MF_01576">
    <property type="entry name" value="THF_DHG_CYH"/>
    <property type="match status" value="1"/>
</dbReference>
<comment type="caution">
    <text evidence="14">The sequence shown here is derived from an EMBL/GenBank/DDBJ whole genome shotgun (WGS) entry which is preliminary data.</text>
</comment>
<comment type="caution">
    <text evidence="11">Lacks conserved residue(s) required for the propagation of feature annotation.</text>
</comment>
<dbReference type="AlphaFoldDB" id="A0A2H0KRV0"/>
<keyword evidence="9 11" id="KW-0486">Methionine biosynthesis</keyword>
<dbReference type="EC" id="1.5.1.5" evidence="11"/>
<name>A0A2H0KRV0_9BACT</name>
<dbReference type="FunFam" id="3.40.50.10860:FF:000005">
    <property type="entry name" value="C-1-tetrahydrofolate synthase, cytoplasmic, putative"/>
    <property type="match status" value="1"/>
</dbReference>
<comment type="catalytic activity">
    <reaction evidence="11">
        <text>(6R)-5,10-methylene-5,6,7,8-tetrahydrofolate + NADP(+) = (6R)-5,10-methenyltetrahydrofolate + NADPH</text>
        <dbReference type="Rhea" id="RHEA:22812"/>
        <dbReference type="ChEBI" id="CHEBI:15636"/>
        <dbReference type="ChEBI" id="CHEBI:57455"/>
        <dbReference type="ChEBI" id="CHEBI:57783"/>
        <dbReference type="ChEBI" id="CHEBI:58349"/>
        <dbReference type="EC" id="1.5.1.5"/>
    </reaction>
</comment>
<feature type="binding site" evidence="11">
    <location>
        <position position="233"/>
    </location>
    <ligand>
        <name>NADP(+)</name>
        <dbReference type="ChEBI" id="CHEBI:58349"/>
    </ligand>
</feature>
<accession>A0A2H0KRV0</accession>
<dbReference type="SUPFAM" id="SSF53223">
    <property type="entry name" value="Aminoacid dehydrogenase-like, N-terminal domain"/>
    <property type="match status" value="1"/>
</dbReference>
<evidence type="ECO:0000259" key="12">
    <source>
        <dbReference type="Pfam" id="PF00763"/>
    </source>
</evidence>
<dbReference type="EC" id="3.5.4.9" evidence="11"/>
<gene>
    <name evidence="11" type="primary">folD</name>
    <name evidence="14" type="ORF">COV84_04345</name>
</gene>
<evidence type="ECO:0000256" key="2">
    <source>
        <dbReference type="ARBA" id="ARBA00011738"/>
    </source>
</evidence>
<dbReference type="Gene3D" id="3.40.50.720">
    <property type="entry name" value="NAD(P)-binding Rossmann-like Domain"/>
    <property type="match status" value="1"/>
</dbReference>
<dbReference type="InterPro" id="IPR020867">
    <property type="entry name" value="THF_DH/CycHdrlase_CS"/>
</dbReference>
<dbReference type="InterPro" id="IPR036291">
    <property type="entry name" value="NAD(P)-bd_dom_sf"/>
</dbReference>
<dbReference type="GO" id="GO:0000105">
    <property type="term" value="P:L-histidine biosynthetic process"/>
    <property type="evidence" value="ECO:0007669"/>
    <property type="project" value="UniProtKB-KW"/>
</dbReference>
<dbReference type="SUPFAM" id="SSF51735">
    <property type="entry name" value="NAD(P)-binding Rossmann-fold domains"/>
    <property type="match status" value="1"/>
</dbReference>
<dbReference type="GO" id="GO:0035999">
    <property type="term" value="P:tetrahydrofolate interconversion"/>
    <property type="evidence" value="ECO:0007669"/>
    <property type="project" value="UniProtKB-UniRule"/>
</dbReference>
<dbReference type="GO" id="GO:0006164">
    <property type="term" value="P:purine nucleotide biosynthetic process"/>
    <property type="evidence" value="ECO:0007669"/>
    <property type="project" value="UniProtKB-KW"/>
</dbReference>
<proteinExistence type="inferred from homology"/>
<evidence type="ECO:0000256" key="6">
    <source>
        <dbReference type="ARBA" id="ARBA00022857"/>
    </source>
</evidence>
<sequence length="285" mass="31096">MKLFNGKKAARQIMEETAAKIKKERIHPALAVILVGEDAASKLYVKLKKEAGARVGIKVNEYLYAADTKEEEIISKIKALNDDKKVHGILVQLPLPAILNPDHIIAAIDPKKDADGFQKENRRFFLTKEKTEPHLSPVLPKAILGALNEALKNDLKNKKMIALVNSDVFAQSLKEVLEKEGAQIKCFVRKACVIMGVEKEVKDADVLITVCGCPRFIKGDMIKDGVILIDAGITRYSDGKVVGDVDFESVKTKAAFLTPVPGGTGPLTVALLLKNVYLASQAELG</sequence>
<evidence type="ECO:0000313" key="15">
    <source>
        <dbReference type="Proteomes" id="UP000229317"/>
    </source>
</evidence>
<evidence type="ECO:0000256" key="7">
    <source>
        <dbReference type="ARBA" id="ARBA00023002"/>
    </source>
</evidence>
<keyword evidence="7 11" id="KW-0560">Oxidoreductase</keyword>
<feature type="domain" description="Tetrahydrofolate dehydrogenase/cyclohydrolase NAD(P)-binding" evidence="13">
    <location>
        <begin position="139"/>
        <end position="281"/>
    </location>
</feature>
<dbReference type="GO" id="GO:0004488">
    <property type="term" value="F:methylenetetrahydrofolate dehydrogenase (NADP+) activity"/>
    <property type="evidence" value="ECO:0007669"/>
    <property type="project" value="UniProtKB-UniRule"/>
</dbReference>
<dbReference type="Gene3D" id="3.40.50.10860">
    <property type="entry name" value="Leucine Dehydrogenase, chain A, domain 1"/>
    <property type="match status" value="1"/>
</dbReference>
<evidence type="ECO:0000256" key="4">
    <source>
        <dbReference type="ARBA" id="ARBA00022755"/>
    </source>
</evidence>
<evidence type="ECO:0000256" key="5">
    <source>
        <dbReference type="ARBA" id="ARBA00022801"/>
    </source>
</evidence>
<dbReference type="UniPathway" id="UPA00193"/>
<comment type="similarity">
    <text evidence="11">Belongs to the tetrahydrofolate dehydrogenase/cyclohydrolase family.</text>
</comment>
<keyword evidence="5 11" id="KW-0378">Hydrolase</keyword>
<comment type="catalytic activity">
    <reaction evidence="11">
        <text>(6R)-5,10-methenyltetrahydrofolate + H2O = (6R)-10-formyltetrahydrofolate + H(+)</text>
        <dbReference type="Rhea" id="RHEA:23700"/>
        <dbReference type="ChEBI" id="CHEBI:15377"/>
        <dbReference type="ChEBI" id="CHEBI:15378"/>
        <dbReference type="ChEBI" id="CHEBI:57455"/>
        <dbReference type="ChEBI" id="CHEBI:195366"/>
        <dbReference type="EC" id="3.5.4.9"/>
    </reaction>
</comment>
<dbReference type="Pfam" id="PF00763">
    <property type="entry name" value="THF_DHG_CYH"/>
    <property type="match status" value="1"/>
</dbReference>
<evidence type="ECO:0000256" key="1">
    <source>
        <dbReference type="ARBA" id="ARBA00004777"/>
    </source>
</evidence>
<evidence type="ECO:0000259" key="13">
    <source>
        <dbReference type="Pfam" id="PF02882"/>
    </source>
</evidence>
<dbReference type="PANTHER" id="PTHR48099">
    <property type="entry name" value="C-1-TETRAHYDROFOLATE SYNTHASE, CYTOPLASMIC-RELATED"/>
    <property type="match status" value="1"/>
</dbReference>
<evidence type="ECO:0000256" key="10">
    <source>
        <dbReference type="ARBA" id="ARBA00023268"/>
    </source>
</evidence>
<evidence type="ECO:0000256" key="8">
    <source>
        <dbReference type="ARBA" id="ARBA00023102"/>
    </source>
</evidence>
<dbReference type="PROSITE" id="PS00766">
    <property type="entry name" value="THF_DHG_CYH_1"/>
    <property type="match status" value="1"/>
</dbReference>
<evidence type="ECO:0000256" key="3">
    <source>
        <dbReference type="ARBA" id="ARBA00022563"/>
    </source>
</evidence>
<keyword evidence="4 11" id="KW-0658">Purine biosynthesis</keyword>
<dbReference type="EMBL" id="PCVO01000065">
    <property type="protein sequence ID" value="PIQ74866.1"/>
    <property type="molecule type" value="Genomic_DNA"/>
</dbReference>
<feature type="domain" description="Tetrahydrofolate dehydrogenase/cyclohydrolase catalytic" evidence="12">
    <location>
        <begin position="5"/>
        <end position="115"/>
    </location>
</feature>